<evidence type="ECO:0000256" key="2">
    <source>
        <dbReference type="ARBA" id="ARBA00022485"/>
    </source>
</evidence>
<dbReference type="GO" id="GO:0051539">
    <property type="term" value="F:4 iron, 4 sulfur cluster binding"/>
    <property type="evidence" value="ECO:0007669"/>
    <property type="project" value="InterPro"/>
</dbReference>
<evidence type="ECO:0000259" key="7">
    <source>
        <dbReference type="PROSITE" id="PS51918"/>
    </source>
</evidence>
<keyword evidence="5" id="KW-0408">Iron</keyword>
<dbReference type="CDD" id="cd01335">
    <property type="entry name" value="Radical_SAM"/>
    <property type="match status" value="1"/>
</dbReference>
<dbReference type="NCBIfam" id="TIGR00089">
    <property type="entry name" value="MiaB/RimO family radical SAM methylthiotransferase"/>
    <property type="match status" value="1"/>
</dbReference>
<dbReference type="GO" id="GO:0035597">
    <property type="term" value="F:tRNA-2-methylthio-N(6)-dimethylallyladenosine(37) synthase activity"/>
    <property type="evidence" value="ECO:0007669"/>
    <property type="project" value="TreeGrafter"/>
</dbReference>
<keyword evidence="2" id="KW-0004">4Fe-4S</keyword>
<dbReference type="InterPro" id="IPR007197">
    <property type="entry name" value="rSAM"/>
</dbReference>
<protein>
    <recommendedName>
        <fullName evidence="7">Radical SAM core domain-containing protein</fullName>
    </recommendedName>
</protein>
<evidence type="ECO:0000256" key="3">
    <source>
        <dbReference type="ARBA" id="ARBA00022691"/>
    </source>
</evidence>
<dbReference type="SMART" id="SM00729">
    <property type="entry name" value="Elp3"/>
    <property type="match status" value="1"/>
</dbReference>
<dbReference type="SFLD" id="SFLDS00029">
    <property type="entry name" value="Radical_SAM"/>
    <property type="match status" value="1"/>
</dbReference>
<dbReference type="PANTHER" id="PTHR43020:SF2">
    <property type="entry name" value="MITOCHONDRIAL TRNA METHYLTHIOTRANSFERASE CDK5RAP1"/>
    <property type="match status" value="1"/>
</dbReference>
<evidence type="ECO:0000256" key="5">
    <source>
        <dbReference type="ARBA" id="ARBA00023004"/>
    </source>
</evidence>
<evidence type="ECO:0000313" key="8">
    <source>
        <dbReference type="EMBL" id="GAF96403.1"/>
    </source>
</evidence>
<keyword evidence="3" id="KW-0949">S-adenosyl-L-methionine</keyword>
<dbReference type="InterPro" id="IPR006638">
    <property type="entry name" value="Elp3/MiaA/NifB-like_rSAM"/>
</dbReference>
<dbReference type="InterPro" id="IPR058240">
    <property type="entry name" value="rSAM_sf"/>
</dbReference>
<dbReference type="SUPFAM" id="SSF102114">
    <property type="entry name" value="Radical SAM enzymes"/>
    <property type="match status" value="1"/>
</dbReference>
<evidence type="ECO:0000256" key="1">
    <source>
        <dbReference type="ARBA" id="ARBA00001966"/>
    </source>
</evidence>
<dbReference type="AlphaFoldDB" id="X0TS35"/>
<feature type="domain" description="Radical SAM core" evidence="7">
    <location>
        <begin position="45"/>
        <end position="270"/>
    </location>
</feature>
<dbReference type="InterPro" id="IPR005839">
    <property type="entry name" value="Methylthiotransferase"/>
</dbReference>
<comment type="cofactor">
    <cofactor evidence="1">
        <name>[4Fe-4S] cluster</name>
        <dbReference type="ChEBI" id="CHEBI:49883"/>
    </cofactor>
</comment>
<dbReference type="InterPro" id="IPR023404">
    <property type="entry name" value="rSAM_horseshoe"/>
</dbReference>
<dbReference type="GO" id="GO:0005829">
    <property type="term" value="C:cytosol"/>
    <property type="evidence" value="ECO:0007669"/>
    <property type="project" value="TreeGrafter"/>
</dbReference>
<proteinExistence type="predicted"/>
<dbReference type="SFLD" id="SFLDG01082">
    <property type="entry name" value="B12-binding_domain_containing"/>
    <property type="match status" value="1"/>
</dbReference>
<evidence type="ECO:0000256" key="6">
    <source>
        <dbReference type="ARBA" id="ARBA00023014"/>
    </source>
</evidence>
<keyword evidence="6" id="KW-0411">Iron-sulfur</keyword>
<dbReference type="PROSITE" id="PS51918">
    <property type="entry name" value="RADICAL_SAM"/>
    <property type="match status" value="1"/>
</dbReference>
<comment type="caution">
    <text evidence="8">The sequence shown here is derived from an EMBL/GenBank/DDBJ whole genome shotgun (WGS) entry which is preliminary data.</text>
</comment>
<dbReference type="PANTHER" id="PTHR43020">
    <property type="entry name" value="CDK5 REGULATORY SUBUNIT-ASSOCIATED PROTEIN 1"/>
    <property type="match status" value="1"/>
</dbReference>
<reference evidence="8" key="1">
    <citation type="journal article" date="2014" name="Front. Microbiol.">
        <title>High frequency of phylogenetically diverse reductive dehalogenase-homologous genes in deep subseafloor sedimentary metagenomes.</title>
        <authorList>
            <person name="Kawai M."/>
            <person name="Futagami T."/>
            <person name="Toyoda A."/>
            <person name="Takaki Y."/>
            <person name="Nishi S."/>
            <person name="Hori S."/>
            <person name="Arai W."/>
            <person name="Tsubouchi T."/>
            <person name="Morono Y."/>
            <person name="Uchiyama I."/>
            <person name="Ito T."/>
            <person name="Fujiyama A."/>
            <person name="Inagaki F."/>
            <person name="Takami H."/>
        </authorList>
    </citation>
    <scope>NUCLEOTIDE SEQUENCE</scope>
    <source>
        <strain evidence="8">Expedition CK06-06</strain>
    </source>
</reference>
<dbReference type="EMBL" id="BARS01019941">
    <property type="protein sequence ID" value="GAF96403.1"/>
    <property type="molecule type" value="Genomic_DNA"/>
</dbReference>
<dbReference type="Pfam" id="PF04055">
    <property type="entry name" value="Radical_SAM"/>
    <property type="match status" value="1"/>
</dbReference>
<organism evidence="8">
    <name type="scientific">marine sediment metagenome</name>
    <dbReference type="NCBI Taxonomy" id="412755"/>
    <lineage>
        <taxon>unclassified sequences</taxon>
        <taxon>metagenomes</taxon>
        <taxon>ecological metagenomes</taxon>
    </lineage>
</organism>
<name>X0TS35_9ZZZZ</name>
<dbReference type="Gene3D" id="3.80.30.20">
    <property type="entry name" value="tm_1862 like domain"/>
    <property type="match status" value="1"/>
</dbReference>
<feature type="non-terminal residue" evidence="8">
    <location>
        <position position="1"/>
    </location>
</feature>
<keyword evidence="4" id="KW-0479">Metal-binding</keyword>
<accession>X0TS35</accession>
<evidence type="ECO:0000256" key="4">
    <source>
        <dbReference type="ARBA" id="ARBA00022723"/>
    </source>
</evidence>
<gene>
    <name evidence="8" type="ORF">S01H1_32224</name>
</gene>
<sequence length="274" mass="31355">ELAQLADLIVDNKEKEHLLTLTKNLSLEGRELREDEAKQSPMLAATVRTRSLIKIQDGCHSPCTYCIVPKVRPREYSLPASQIIDEVKQKMALGYKEVVLTGTKVGSYRDANTDLKDLVQRILHDTGIERLRLSSLQPSEISPEFLALWQDERLCRHFHLALQSGSQTVLQRMRRSYSLDQYQRTVNLTKEVPEVAITTDIMVGFPGESDAEFEQSYSFCQQAGFANIHVFPYSPRPETAAAGMPEQIKDKVKRERNQRMLELAQSSRRRFCEQ</sequence>
<feature type="non-terminal residue" evidence="8">
    <location>
        <position position="274"/>
    </location>
</feature>